<feature type="region of interest" description="Disordered" evidence="1">
    <location>
        <begin position="656"/>
        <end position="688"/>
    </location>
</feature>
<feature type="compositionally biased region" description="Acidic residues" evidence="1">
    <location>
        <begin position="421"/>
        <end position="435"/>
    </location>
</feature>
<feature type="compositionally biased region" description="Basic and acidic residues" evidence="1">
    <location>
        <begin position="595"/>
        <end position="620"/>
    </location>
</feature>
<feature type="compositionally biased region" description="Basic and acidic residues" evidence="1">
    <location>
        <begin position="459"/>
        <end position="469"/>
    </location>
</feature>
<feature type="compositionally biased region" description="Basic and acidic residues" evidence="1">
    <location>
        <begin position="843"/>
        <end position="863"/>
    </location>
</feature>
<feature type="compositionally biased region" description="Low complexity" evidence="1">
    <location>
        <begin position="560"/>
        <end position="572"/>
    </location>
</feature>
<dbReference type="EnsemblMetazoa" id="tetur24g01360.1">
    <property type="protein sequence ID" value="tetur24g01360.1"/>
    <property type="gene ID" value="tetur24g01360"/>
</dbReference>
<accession>T1KWE6</accession>
<sequence>MTNEKLFIAVVRVQNEDKTFKSVPISFKLKDSGVLKGASLGKIQLKNMIEIIVGTKEKIPALAVASGDDSNELYKKLREFVEYAKESKMPPMESKVCHCINIKGITVNKLESIYLPAVSEKRFNDFLKEVDEIKKQEAKYNLRNHRPSSSTPQPSRNKTDSGKKPSDDKNQPSVSGVQMTPKVKDKEPKKKSPGDRNMPKVIDKSMKKIDNKKSFLSRLQKMADVAEPMEANRYKKFCEETIKMFNFLGKLLIPDACLTEDTSIRVIPEIDETKEEKGITTIEGLLPVYTAKYKKAIYTKSLKVGDTEPTVIIANFVRYAFQPHWIRNVTLKGSGGRRSLISLWNYRNPLLESIEGNSKPGLGEQRFRALLDHVVRKCGKKSYDTAVEKSMISAFAKALHYCRTRMSESNPARKLKFTSSDSEDDSEDDDDSSEESSDHSHMDWSEEPSSGEKIVCTPRIEEYEIHSDDDNVFGDPDDEIYEKDTVTAGSVKDFDSQEKESQAKKVKKSHQESQMNSNEKSKESSFKQPNPKKDKESRPNSRPKIVETMRNDFYSQPTTSSKRSNSDSSPIDSHSKKQKKSNGEDESRPSILSQDESKIAKKIMRQSEKESEKNGKKHSEDDGDDDIIGHENQDDTQEEVNLTSKPLVNLQHVVQGQASEASDSCSDDDGDYHWDKANYSSPERDDDSNDQVNLAIILPYIYDSTFRVYKQPILVRVMSQQLVNNGFSLPFNKFLNIVENHFKFTIKNISLYGKIIAIAESEEALRESLNHNISRDPELNNMRKLVKVNDNQPLDLIHVPLRKKGQVPQRTKLSESQILNIFSDTDLCEISSAEPQDSSSVVRAEETENPTDRVDSEKTNHDHRKENGIRIKAERIKSLRAKISTLESKKGLLSEYDATSMMVKTLIDITKELFDIIDEESCEYETEMNYIVPMPDKTYKKTAMNRVYIEGILPLDLNLYEHGIKGAKFNKPPSIAYQLVKCAFPEHYYYNVHFGKRELTSVEVETRKNQVKKPLVYVLGFNDPLDNPFQGEFSMSLGRKRIRALIDHIFRKAGKIQYTKSEEMQVRARIIKEFSSKNRQKILAQPQERDSNANESSDDSSMFQSDRTQNVWDVDLFK</sequence>
<dbReference type="HOGENOM" id="CLU_007096_0_0_1"/>
<feature type="compositionally biased region" description="Polar residues" evidence="1">
    <location>
        <begin position="147"/>
        <end position="156"/>
    </location>
</feature>
<dbReference type="Proteomes" id="UP000015104">
    <property type="component" value="Unassembled WGS sequence"/>
</dbReference>
<reference evidence="2" key="2">
    <citation type="submission" date="2015-06" db="UniProtKB">
        <authorList>
            <consortium name="EnsemblMetazoa"/>
        </authorList>
    </citation>
    <scope>IDENTIFICATION</scope>
</reference>
<protein>
    <submittedName>
        <fullName evidence="2">Uncharacterized protein</fullName>
    </submittedName>
</protein>
<feature type="region of interest" description="Disordered" evidence="1">
    <location>
        <begin position="412"/>
        <end position="639"/>
    </location>
</feature>
<feature type="region of interest" description="Disordered" evidence="1">
    <location>
        <begin position="137"/>
        <end position="204"/>
    </location>
</feature>
<feature type="region of interest" description="Disordered" evidence="1">
    <location>
        <begin position="832"/>
        <end position="863"/>
    </location>
</feature>
<keyword evidence="3" id="KW-1185">Reference proteome</keyword>
<feature type="compositionally biased region" description="Basic and acidic residues" evidence="1">
    <location>
        <begin position="519"/>
        <end position="550"/>
    </location>
</feature>
<proteinExistence type="predicted"/>
<feature type="compositionally biased region" description="Basic and acidic residues" evidence="1">
    <location>
        <begin position="157"/>
        <end position="170"/>
    </location>
</feature>
<feature type="compositionally biased region" description="Basic and acidic residues" evidence="1">
    <location>
        <begin position="492"/>
        <end position="503"/>
    </location>
</feature>
<evidence type="ECO:0000313" key="3">
    <source>
        <dbReference type="Proteomes" id="UP000015104"/>
    </source>
</evidence>
<evidence type="ECO:0000256" key="1">
    <source>
        <dbReference type="SAM" id="MobiDB-lite"/>
    </source>
</evidence>
<feature type="compositionally biased region" description="Acidic residues" evidence="1">
    <location>
        <begin position="470"/>
        <end position="481"/>
    </location>
</feature>
<dbReference type="AlphaFoldDB" id="T1KWE6"/>
<feature type="compositionally biased region" description="Basic and acidic residues" evidence="1">
    <location>
        <begin position="182"/>
        <end position="204"/>
    </location>
</feature>
<organism evidence="2 3">
    <name type="scientific">Tetranychus urticae</name>
    <name type="common">Two-spotted spider mite</name>
    <dbReference type="NCBI Taxonomy" id="32264"/>
    <lineage>
        <taxon>Eukaryota</taxon>
        <taxon>Metazoa</taxon>
        <taxon>Ecdysozoa</taxon>
        <taxon>Arthropoda</taxon>
        <taxon>Chelicerata</taxon>
        <taxon>Arachnida</taxon>
        <taxon>Acari</taxon>
        <taxon>Acariformes</taxon>
        <taxon>Trombidiformes</taxon>
        <taxon>Prostigmata</taxon>
        <taxon>Eleutherengona</taxon>
        <taxon>Raphignathae</taxon>
        <taxon>Tetranychoidea</taxon>
        <taxon>Tetranychidae</taxon>
        <taxon>Tetranychus</taxon>
    </lineage>
</organism>
<name>T1KWE6_TETUR</name>
<dbReference type="EMBL" id="CAEY01000641">
    <property type="status" value="NOT_ANNOTATED_CDS"/>
    <property type="molecule type" value="Genomic_DNA"/>
</dbReference>
<feature type="region of interest" description="Disordered" evidence="1">
    <location>
        <begin position="1083"/>
        <end position="1107"/>
    </location>
</feature>
<evidence type="ECO:0000313" key="2">
    <source>
        <dbReference type="EnsemblMetazoa" id="tetur24g01360.1"/>
    </source>
</evidence>
<reference evidence="3" key="1">
    <citation type="submission" date="2011-08" db="EMBL/GenBank/DDBJ databases">
        <authorList>
            <person name="Rombauts S."/>
        </authorList>
    </citation>
    <scope>NUCLEOTIDE SEQUENCE</scope>
    <source>
        <strain evidence="3">London</strain>
    </source>
</reference>